<dbReference type="EMBL" id="JAATJU010025300">
    <property type="protein sequence ID" value="KAH0503998.1"/>
    <property type="molecule type" value="Genomic_DNA"/>
</dbReference>
<evidence type="ECO:0000256" key="1">
    <source>
        <dbReference type="SAM" id="MobiDB-lite"/>
    </source>
</evidence>
<feature type="compositionally biased region" description="Low complexity" evidence="1">
    <location>
        <begin position="75"/>
        <end position="85"/>
    </location>
</feature>
<evidence type="ECO:0000313" key="2">
    <source>
        <dbReference type="EMBL" id="KAH0503998.1"/>
    </source>
</evidence>
<feature type="region of interest" description="Disordered" evidence="1">
    <location>
        <begin position="68"/>
        <end position="93"/>
    </location>
</feature>
<accession>A0A8J6G598</accession>
<comment type="caution">
    <text evidence="2">The sequence shown here is derived from an EMBL/GenBank/DDBJ whole genome shotgun (WGS) entry which is preliminary data.</text>
</comment>
<sequence length="93" mass="9834">MSALNNLFGPQKPKVSMNELSQPKPNQWLNQFVPPQGSSGMGSAAMGVQANVMGQAAFGMQGNPFFNPQNLAQPSATMTSSSSASNNLKDLFE</sequence>
<reference evidence="2" key="1">
    <citation type="submission" date="2020-03" db="EMBL/GenBank/DDBJ databases">
        <title>Studies in the Genomics of Life Span.</title>
        <authorList>
            <person name="Glass D."/>
        </authorList>
    </citation>
    <scope>NUCLEOTIDE SEQUENCE</scope>
    <source>
        <strain evidence="2">LTLLF</strain>
        <tissue evidence="2">Muscle</tissue>
    </source>
</reference>
<evidence type="ECO:0000313" key="3">
    <source>
        <dbReference type="Proteomes" id="UP000710432"/>
    </source>
</evidence>
<proteinExistence type="predicted"/>
<feature type="region of interest" description="Disordered" evidence="1">
    <location>
        <begin position="1"/>
        <end position="26"/>
    </location>
</feature>
<dbReference type="AlphaFoldDB" id="A0A8J6G598"/>
<organism evidence="2 3">
    <name type="scientific">Microtus ochrogaster</name>
    <name type="common">Prairie vole</name>
    <dbReference type="NCBI Taxonomy" id="79684"/>
    <lineage>
        <taxon>Eukaryota</taxon>
        <taxon>Metazoa</taxon>
        <taxon>Chordata</taxon>
        <taxon>Craniata</taxon>
        <taxon>Vertebrata</taxon>
        <taxon>Euteleostomi</taxon>
        <taxon>Mammalia</taxon>
        <taxon>Eutheria</taxon>
        <taxon>Euarchontoglires</taxon>
        <taxon>Glires</taxon>
        <taxon>Rodentia</taxon>
        <taxon>Myomorpha</taxon>
        <taxon>Muroidea</taxon>
        <taxon>Cricetidae</taxon>
        <taxon>Arvicolinae</taxon>
        <taxon>Microtus</taxon>
    </lineage>
</organism>
<gene>
    <name evidence="2" type="ORF">LTLLF_184220</name>
</gene>
<protein>
    <submittedName>
        <fullName evidence="2">SCY1-like protein 2</fullName>
    </submittedName>
</protein>
<name>A0A8J6G598_MICOH</name>
<dbReference type="Proteomes" id="UP000710432">
    <property type="component" value="Unassembled WGS sequence"/>
</dbReference>